<sequence>MQKVKKEKGDIQGEQDSNPEPHPHQPFITKRSTSVPLGLFCLKTNDLNDDERDNRDKGCINSSSAEPAVDYASADIVPAVAPNASTSSKSTNTSRNVNTKYDSTDLLGSINAEGGVDEDGAAPYNDENISEGEEFDIYYLDFLLQHNSNKDRTVDGQSVRSSNRKFAMPHKFDDYVIDDLGKLKYFLGIEVVKNEHGICLSQRKYRLELLSEFGMLACKPSKVPLYVSKTKNKHVKLVECDDRFLENITGYQKLVGKLIYLTITKPDISYVVHKLSQVMHAPKLANMKSAFKVLRYIKHSPRKGIQYAKSDNFQVTAYVDSDWAKCTATTKSVIGYAVYLGDCLVS</sequence>
<feature type="region of interest" description="Disordered" evidence="1">
    <location>
        <begin position="82"/>
        <end position="101"/>
    </location>
</feature>
<dbReference type="AlphaFoldDB" id="A0A6L2NLC9"/>
<gene>
    <name evidence="2" type="ORF">Tci_058994</name>
</gene>
<dbReference type="PANTHER" id="PTHR11439">
    <property type="entry name" value="GAG-POL-RELATED RETROTRANSPOSON"/>
    <property type="match status" value="1"/>
</dbReference>
<feature type="region of interest" description="Disordered" evidence="1">
    <location>
        <begin position="45"/>
        <end position="65"/>
    </location>
</feature>
<protein>
    <submittedName>
        <fullName evidence="2">Ribonuclease H-like domain-containing protein</fullName>
    </submittedName>
</protein>
<evidence type="ECO:0000313" key="2">
    <source>
        <dbReference type="EMBL" id="GEU87016.1"/>
    </source>
</evidence>
<name>A0A6L2NLC9_TANCI</name>
<feature type="region of interest" description="Disordered" evidence="1">
    <location>
        <begin position="1"/>
        <end position="31"/>
    </location>
</feature>
<accession>A0A6L2NLC9</accession>
<proteinExistence type="predicted"/>
<comment type="caution">
    <text evidence="2">The sequence shown here is derived from an EMBL/GenBank/DDBJ whole genome shotgun (WGS) entry which is preliminary data.</text>
</comment>
<dbReference type="InterPro" id="IPR043502">
    <property type="entry name" value="DNA/RNA_pol_sf"/>
</dbReference>
<dbReference type="PANTHER" id="PTHR11439:SF508">
    <property type="entry name" value="RNA-DIRECTED DNA POLYMERASE"/>
    <property type="match status" value="1"/>
</dbReference>
<evidence type="ECO:0000256" key="1">
    <source>
        <dbReference type="SAM" id="MobiDB-lite"/>
    </source>
</evidence>
<reference evidence="2" key="1">
    <citation type="journal article" date="2019" name="Sci. Rep.">
        <title>Draft genome of Tanacetum cinerariifolium, the natural source of mosquito coil.</title>
        <authorList>
            <person name="Yamashiro T."/>
            <person name="Shiraishi A."/>
            <person name="Satake H."/>
            <person name="Nakayama K."/>
        </authorList>
    </citation>
    <scope>NUCLEOTIDE SEQUENCE</scope>
</reference>
<feature type="compositionally biased region" description="Low complexity" evidence="1">
    <location>
        <begin position="83"/>
        <end position="99"/>
    </location>
</feature>
<dbReference type="EMBL" id="BKCJ010009448">
    <property type="protein sequence ID" value="GEU87016.1"/>
    <property type="molecule type" value="Genomic_DNA"/>
</dbReference>
<organism evidence="2">
    <name type="scientific">Tanacetum cinerariifolium</name>
    <name type="common">Dalmatian daisy</name>
    <name type="synonym">Chrysanthemum cinerariifolium</name>
    <dbReference type="NCBI Taxonomy" id="118510"/>
    <lineage>
        <taxon>Eukaryota</taxon>
        <taxon>Viridiplantae</taxon>
        <taxon>Streptophyta</taxon>
        <taxon>Embryophyta</taxon>
        <taxon>Tracheophyta</taxon>
        <taxon>Spermatophyta</taxon>
        <taxon>Magnoliopsida</taxon>
        <taxon>eudicotyledons</taxon>
        <taxon>Gunneridae</taxon>
        <taxon>Pentapetalae</taxon>
        <taxon>asterids</taxon>
        <taxon>campanulids</taxon>
        <taxon>Asterales</taxon>
        <taxon>Asteraceae</taxon>
        <taxon>Asteroideae</taxon>
        <taxon>Anthemideae</taxon>
        <taxon>Anthemidinae</taxon>
        <taxon>Tanacetum</taxon>
    </lineage>
</organism>
<dbReference type="SUPFAM" id="SSF56672">
    <property type="entry name" value="DNA/RNA polymerases"/>
    <property type="match status" value="1"/>
</dbReference>